<dbReference type="Pfam" id="PF13005">
    <property type="entry name" value="zf-IS66"/>
    <property type="match status" value="1"/>
</dbReference>
<dbReference type="PANTHER" id="PTHR33678">
    <property type="entry name" value="BLL1576 PROTEIN"/>
    <property type="match status" value="1"/>
</dbReference>
<feature type="region of interest" description="Disordered" evidence="1">
    <location>
        <begin position="376"/>
        <end position="412"/>
    </location>
</feature>
<evidence type="ECO:0000313" key="5">
    <source>
        <dbReference type="EMBL" id="PSB13876.1"/>
    </source>
</evidence>
<dbReference type="AlphaFoldDB" id="A0A2T1D064"/>
<organism evidence="5 6">
    <name type="scientific">Phormidesmis priestleyi ULC007</name>
    <dbReference type="NCBI Taxonomy" id="1920490"/>
    <lineage>
        <taxon>Bacteria</taxon>
        <taxon>Bacillati</taxon>
        <taxon>Cyanobacteriota</taxon>
        <taxon>Cyanophyceae</taxon>
        <taxon>Leptolyngbyales</taxon>
        <taxon>Leptolyngbyaceae</taxon>
        <taxon>Phormidesmis</taxon>
    </lineage>
</organism>
<dbReference type="Proteomes" id="UP000238634">
    <property type="component" value="Unassembled WGS sequence"/>
</dbReference>
<feature type="domain" description="Transposase IS66 central" evidence="2">
    <location>
        <begin position="176"/>
        <end position="411"/>
    </location>
</feature>
<accession>A0A2T1D064</accession>
<evidence type="ECO:0000259" key="4">
    <source>
        <dbReference type="Pfam" id="PF20042"/>
    </source>
</evidence>
<feature type="region of interest" description="Disordered" evidence="1">
    <location>
        <begin position="54"/>
        <end position="97"/>
    </location>
</feature>
<evidence type="ECO:0000313" key="6">
    <source>
        <dbReference type="Proteomes" id="UP000238634"/>
    </source>
</evidence>
<protein>
    <submittedName>
        <fullName evidence="5">IS66 family transposase</fullName>
    </submittedName>
</protein>
<sequence length="412" mass="46137">MNDPTAPKLTISRDEISAIYRQGEDAVIALVEALVEQFTTQIVTLEQRVESLENQLAKNSRNSSKPPSGDGFKPKPKSQRGKSGRSRGGQKGHPGQTLEWSTEVDEVIFHSVETCEACGSSLSEVAVEAWDVRQVQDLPPIGLSVTEHRAEVKCCPGCQSRNRGAFPVGVNSVVQYGASLKSLMGYLLDYQLLPSARVEELFADVFGCALSEATLYTSRERCFDELEPVEDWIFEQVASADVIHCDETGMRVKGRLWWLHVASTDGFTFYFVHTKRGKAALEAMALLPTYEGISVHDGWKSYAQYDCDHAWCNAHHLRELEFICERYQQVWAEEMSTLLRDLKQQVDDAKDQGETTLNPDLVQWFEERYQRLVTAGLAANPSPLSSPDGAKSRGRPKQSPAKNLLDRLQQHQ</sequence>
<evidence type="ECO:0000259" key="2">
    <source>
        <dbReference type="Pfam" id="PF03050"/>
    </source>
</evidence>
<reference evidence="5 6" key="2">
    <citation type="submission" date="2018-03" db="EMBL/GenBank/DDBJ databases">
        <title>The ancient ancestry and fast evolution of plastids.</title>
        <authorList>
            <person name="Moore K.R."/>
            <person name="Magnabosco C."/>
            <person name="Momper L."/>
            <person name="Gold D.A."/>
            <person name="Bosak T."/>
            <person name="Fournier G.P."/>
        </authorList>
    </citation>
    <scope>NUCLEOTIDE SEQUENCE [LARGE SCALE GENOMIC DNA]</scope>
    <source>
        <strain evidence="5 6">ULC007</strain>
    </source>
</reference>
<evidence type="ECO:0000256" key="1">
    <source>
        <dbReference type="SAM" id="MobiDB-lite"/>
    </source>
</evidence>
<feature type="compositionally biased region" description="Polar residues" evidence="1">
    <location>
        <begin position="54"/>
        <end position="66"/>
    </location>
</feature>
<feature type="non-terminal residue" evidence="5">
    <location>
        <position position="412"/>
    </location>
</feature>
<keyword evidence="6" id="KW-1185">Reference proteome</keyword>
<dbReference type="EMBL" id="PVWG01000115">
    <property type="protein sequence ID" value="PSB13876.1"/>
    <property type="molecule type" value="Genomic_DNA"/>
</dbReference>
<comment type="caution">
    <text evidence="5">The sequence shown here is derived from an EMBL/GenBank/DDBJ whole genome shotgun (WGS) entry which is preliminary data.</text>
</comment>
<evidence type="ECO:0000259" key="3">
    <source>
        <dbReference type="Pfam" id="PF13005"/>
    </source>
</evidence>
<dbReference type="InterPro" id="IPR004291">
    <property type="entry name" value="Transposase_IS66_central"/>
</dbReference>
<dbReference type="NCBIfam" id="NF033517">
    <property type="entry name" value="transpos_IS66"/>
    <property type="match status" value="1"/>
</dbReference>
<feature type="domain" description="DUF6444" evidence="4">
    <location>
        <begin position="29"/>
        <end position="97"/>
    </location>
</feature>
<dbReference type="Pfam" id="PF20042">
    <property type="entry name" value="DUF6444"/>
    <property type="match status" value="1"/>
</dbReference>
<dbReference type="InterPro" id="IPR045618">
    <property type="entry name" value="DUF6444"/>
</dbReference>
<dbReference type="RefSeq" id="WP_106254247.1">
    <property type="nucleotide sequence ID" value="NZ_PVWG01000115.1"/>
</dbReference>
<dbReference type="InterPro" id="IPR052344">
    <property type="entry name" value="Transposase-related"/>
</dbReference>
<dbReference type="PANTHER" id="PTHR33678:SF1">
    <property type="entry name" value="BLL1576 PROTEIN"/>
    <property type="match status" value="1"/>
</dbReference>
<dbReference type="Pfam" id="PF03050">
    <property type="entry name" value="DDE_Tnp_IS66"/>
    <property type="match status" value="1"/>
</dbReference>
<proteinExistence type="predicted"/>
<name>A0A2T1D064_9CYAN</name>
<feature type="compositionally biased region" description="Basic residues" evidence="1">
    <location>
        <begin position="74"/>
        <end position="90"/>
    </location>
</feature>
<gene>
    <name evidence="5" type="ORF">C7B65_26875</name>
</gene>
<reference evidence="5 6" key="1">
    <citation type="submission" date="2018-02" db="EMBL/GenBank/DDBJ databases">
        <authorList>
            <person name="Cohen D.B."/>
            <person name="Kent A.D."/>
        </authorList>
    </citation>
    <scope>NUCLEOTIDE SEQUENCE [LARGE SCALE GENOMIC DNA]</scope>
    <source>
        <strain evidence="5 6">ULC007</strain>
    </source>
</reference>
<dbReference type="InterPro" id="IPR024474">
    <property type="entry name" value="Znf_dom_IS66"/>
</dbReference>
<feature type="domain" description="Transposase IS66 zinc-finger binding" evidence="3">
    <location>
        <begin position="114"/>
        <end position="158"/>
    </location>
</feature>